<name>A0ABY0IJV0_9BACT</name>
<dbReference type="RefSeq" id="WP_114706178.1">
    <property type="nucleotide sequence ID" value="NZ_QDKL01000001.1"/>
</dbReference>
<evidence type="ECO:0000259" key="3">
    <source>
        <dbReference type="Pfam" id="PF16976"/>
    </source>
</evidence>
<keyword evidence="1" id="KW-1133">Transmembrane helix</keyword>
<organism evidence="4 5">
    <name type="scientific">Halobacteriovorax vibrionivorans</name>
    <dbReference type="NCBI Taxonomy" id="2152716"/>
    <lineage>
        <taxon>Bacteria</taxon>
        <taxon>Pseudomonadati</taxon>
        <taxon>Bdellovibrionota</taxon>
        <taxon>Bacteriovoracia</taxon>
        <taxon>Bacteriovoracales</taxon>
        <taxon>Halobacteriovoraceae</taxon>
        <taxon>Halobacteriovorax</taxon>
    </lineage>
</organism>
<gene>
    <name evidence="4" type="primary">cpaB</name>
    <name evidence="4" type="ORF">DAY19_05535</name>
</gene>
<dbReference type="InterPro" id="IPR031571">
    <property type="entry name" value="RcpC_dom"/>
</dbReference>
<dbReference type="InterPro" id="IPR017592">
    <property type="entry name" value="Pilus_assmbl_Flp-typ_CpaB"/>
</dbReference>
<dbReference type="EMBL" id="QDKL01000001">
    <property type="protein sequence ID" value="RZF23231.1"/>
    <property type="molecule type" value="Genomic_DNA"/>
</dbReference>
<proteinExistence type="predicted"/>
<dbReference type="CDD" id="cd11614">
    <property type="entry name" value="SAF_CpaB_FlgA_like"/>
    <property type="match status" value="1"/>
</dbReference>
<reference evidence="5" key="1">
    <citation type="journal article" date="2019" name="Int. J. Syst. Evol. Microbiol.">
        <title>Halobacteriovorax valvorus sp. nov., a novel prokaryotic predator isolated from coastal seawater of China.</title>
        <authorList>
            <person name="Chen M.-X."/>
        </authorList>
    </citation>
    <scope>NUCLEOTIDE SEQUENCE [LARGE SCALE GENOMIC DNA]</scope>
    <source>
        <strain evidence="5">BL9</strain>
    </source>
</reference>
<keyword evidence="5" id="KW-1185">Reference proteome</keyword>
<dbReference type="NCBIfam" id="TIGR03177">
    <property type="entry name" value="pilus_cpaB"/>
    <property type="match status" value="1"/>
</dbReference>
<dbReference type="Pfam" id="PF08666">
    <property type="entry name" value="SAF"/>
    <property type="match status" value="1"/>
</dbReference>
<dbReference type="Proteomes" id="UP000443582">
    <property type="component" value="Unassembled WGS sequence"/>
</dbReference>
<sequence>MNTRAFTLALVIAMVAMFMVHTYIEDQQSALIKKYGTMSSVLVAKEDIREFDLLDETKVSIVTVPQKFLAPGSFKTVKEIENTIATVPILKGEQITKPRVTYPGESTGLSREVTVGMRAIAFQVDERSSVGKLIRPGDRVDVLAPMDYTGGARMDRQKIVTILQDVRVLSTGKSVSNNIPLIGVKTADVVRKMKLNTYSNYTTVTLELSPFQAQKLTHLYLFQSNKPILTLRNINDGEKQLIEGTRLYDILSDADRNEARAYFNEKYKKKN</sequence>
<feature type="transmembrane region" description="Helical" evidence="1">
    <location>
        <begin position="6"/>
        <end position="24"/>
    </location>
</feature>
<evidence type="ECO:0000313" key="5">
    <source>
        <dbReference type="Proteomes" id="UP000443582"/>
    </source>
</evidence>
<comment type="caution">
    <text evidence="4">The sequence shown here is derived from an EMBL/GenBank/DDBJ whole genome shotgun (WGS) entry which is preliminary data.</text>
</comment>
<protein>
    <submittedName>
        <fullName evidence="4">Flp pilus assembly protein CpaB</fullName>
    </submittedName>
</protein>
<dbReference type="Pfam" id="PF16976">
    <property type="entry name" value="RcpC"/>
    <property type="match status" value="1"/>
</dbReference>
<evidence type="ECO:0000256" key="1">
    <source>
        <dbReference type="SAM" id="Phobius"/>
    </source>
</evidence>
<evidence type="ECO:0000259" key="2">
    <source>
        <dbReference type="Pfam" id="PF08666"/>
    </source>
</evidence>
<feature type="domain" description="Flp pilus assembly protein RcpC/CpaB" evidence="3">
    <location>
        <begin position="108"/>
        <end position="218"/>
    </location>
</feature>
<keyword evidence="1" id="KW-0812">Transmembrane</keyword>
<accession>A0ABY0IJV0</accession>
<feature type="domain" description="SAF" evidence="2">
    <location>
        <begin position="41"/>
        <end position="100"/>
    </location>
</feature>
<evidence type="ECO:0000313" key="4">
    <source>
        <dbReference type="EMBL" id="RZF23231.1"/>
    </source>
</evidence>
<keyword evidence="1" id="KW-0472">Membrane</keyword>
<dbReference type="InterPro" id="IPR013974">
    <property type="entry name" value="SAF"/>
</dbReference>